<comment type="caution">
    <text evidence="3">The sequence shown here is derived from an EMBL/GenBank/DDBJ whole genome shotgun (WGS) entry which is preliminary data.</text>
</comment>
<dbReference type="Gene3D" id="1.25.40.20">
    <property type="entry name" value="Ankyrin repeat-containing domain"/>
    <property type="match status" value="1"/>
</dbReference>
<evidence type="ECO:0000313" key="4">
    <source>
        <dbReference type="Proteomes" id="UP000076796"/>
    </source>
</evidence>
<dbReference type="OrthoDB" id="2930255at2"/>
<keyword evidence="1" id="KW-0040">ANK repeat</keyword>
<proteinExistence type="predicted"/>
<dbReference type="SUPFAM" id="SSF48403">
    <property type="entry name" value="Ankyrin repeat"/>
    <property type="match status" value="1"/>
</dbReference>
<dbReference type="InterPro" id="IPR036770">
    <property type="entry name" value="Ankyrin_rpt-contain_sf"/>
</dbReference>
<dbReference type="GeneID" id="97557949"/>
<reference evidence="3" key="1">
    <citation type="journal article" date="2016" name="Genome Announc.">
        <title>Draft genomes of two strains of Paenibacillus glucanolyticus with capability to degrade lignocellulose.</title>
        <authorList>
            <person name="Mathews S.L."/>
            <person name="Pawlak J."/>
            <person name="Grunden A.M."/>
        </authorList>
    </citation>
    <scope>NUCLEOTIDE SEQUENCE [LARGE SCALE GENOMIC DNA]</scope>
    <source>
        <strain evidence="3">SLM1</strain>
    </source>
</reference>
<dbReference type="EMBL" id="LWMH01000001">
    <property type="protein sequence ID" value="KZS46705.1"/>
    <property type="molecule type" value="Genomic_DNA"/>
</dbReference>
<dbReference type="InterPro" id="IPR036582">
    <property type="entry name" value="Mao_N_sf"/>
</dbReference>
<dbReference type="Pfam" id="PF13857">
    <property type="entry name" value="Ank_5"/>
    <property type="match status" value="1"/>
</dbReference>
<dbReference type="STRING" id="59843.A3958_12215"/>
<feature type="domain" description="Copper amine oxidase-like N-terminal" evidence="2">
    <location>
        <begin position="32"/>
        <end position="83"/>
    </location>
</feature>
<evidence type="ECO:0000256" key="1">
    <source>
        <dbReference type="PROSITE-ProRule" id="PRU00023"/>
    </source>
</evidence>
<dbReference type="Gene3D" id="3.30.457.10">
    <property type="entry name" value="Copper amine oxidase-like, N-terminal domain"/>
    <property type="match status" value="1"/>
</dbReference>
<evidence type="ECO:0000259" key="2">
    <source>
        <dbReference type="Pfam" id="PF07833"/>
    </source>
</evidence>
<dbReference type="Proteomes" id="UP000076796">
    <property type="component" value="Unassembled WGS sequence"/>
</dbReference>
<gene>
    <name evidence="3" type="ORF">AWU65_12635</name>
</gene>
<dbReference type="AlphaFoldDB" id="A0A163JP47"/>
<sequence length="253" mass="27163">MKKRFSSVPAFALGAIVGVTLTAGTAVGAAVYLKAVPSPAKIVVNSSEVKLSEPPVVIQNKLYVPVRDFSEALGYQVGSVGTEGVQIIPKSSNGEAIPVGPTAPSESEGAPAQERHLVKNLGKLIQVNGELNMQKIYIVIAAGEARLYSQDETTGNGLLHYLIVDGDSSLYDPFVQMDGKAGELDYNLRNFDGQTPLHLAVINKNDFYIDKLLNQHHVDASIQDASGKTALDYAEKDSKQYKALTAYLDKNSK</sequence>
<name>A0A163JP47_9BACL</name>
<dbReference type="InterPro" id="IPR012854">
    <property type="entry name" value="Cu_amine_oxidase-like_N"/>
</dbReference>
<feature type="repeat" description="ANK" evidence="1">
    <location>
        <begin position="192"/>
        <end position="225"/>
    </location>
</feature>
<dbReference type="SUPFAM" id="SSF55383">
    <property type="entry name" value="Copper amine oxidase, domain N"/>
    <property type="match status" value="1"/>
</dbReference>
<protein>
    <recommendedName>
        <fullName evidence="2">Copper amine oxidase-like N-terminal domain-containing protein</fullName>
    </recommendedName>
</protein>
<dbReference type="InterPro" id="IPR002110">
    <property type="entry name" value="Ankyrin_rpt"/>
</dbReference>
<organism evidence="3 4">
    <name type="scientific">Paenibacillus glucanolyticus</name>
    <dbReference type="NCBI Taxonomy" id="59843"/>
    <lineage>
        <taxon>Bacteria</taxon>
        <taxon>Bacillati</taxon>
        <taxon>Bacillota</taxon>
        <taxon>Bacilli</taxon>
        <taxon>Bacillales</taxon>
        <taxon>Paenibacillaceae</taxon>
        <taxon>Paenibacillus</taxon>
    </lineage>
</organism>
<dbReference type="PROSITE" id="PS50088">
    <property type="entry name" value="ANK_REPEAT"/>
    <property type="match status" value="1"/>
</dbReference>
<evidence type="ECO:0000313" key="3">
    <source>
        <dbReference type="EMBL" id="KZS46705.1"/>
    </source>
</evidence>
<dbReference type="Pfam" id="PF07833">
    <property type="entry name" value="Cu_amine_oxidN1"/>
    <property type="match status" value="1"/>
</dbReference>
<keyword evidence="4" id="KW-1185">Reference proteome</keyword>
<dbReference type="RefSeq" id="WP_063478472.1">
    <property type="nucleotide sequence ID" value="NZ_CP147845.1"/>
</dbReference>
<accession>A0A163JP47</accession>